<dbReference type="InterPro" id="IPR029045">
    <property type="entry name" value="ClpP/crotonase-like_dom_sf"/>
</dbReference>
<evidence type="ECO:0000259" key="5">
    <source>
        <dbReference type="SMART" id="SM00245"/>
    </source>
</evidence>
<dbReference type="Pfam" id="PF03572">
    <property type="entry name" value="Peptidase_S41"/>
    <property type="match status" value="1"/>
</dbReference>
<keyword evidence="1" id="KW-0645">Protease</keyword>
<evidence type="ECO:0000313" key="6">
    <source>
        <dbReference type="EMBL" id="OOR92107.1"/>
    </source>
</evidence>
<keyword evidence="2" id="KW-0378">Hydrolase</keyword>
<keyword evidence="3" id="KW-0720">Serine protease</keyword>
<keyword evidence="7" id="KW-1185">Reference proteome</keyword>
<dbReference type="SUPFAM" id="SSF50156">
    <property type="entry name" value="PDZ domain-like"/>
    <property type="match status" value="1"/>
</dbReference>
<dbReference type="InterPro" id="IPR004447">
    <property type="entry name" value="Peptidase_S41A"/>
</dbReference>
<proteinExistence type="predicted"/>
<dbReference type="Gene3D" id="3.30.750.44">
    <property type="match status" value="1"/>
</dbReference>
<dbReference type="GO" id="GO:0004175">
    <property type="term" value="F:endopeptidase activity"/>
    <property type="evidence" value="ECO:0007669"/>
    <property type="project" value="TreeGrafter"/>
</dbReference>
<dbReference type="EMBL" id="MUXU01000017">
    <property type="protein sequence ID" value="OOR92107.1"/>
    <property type="molecule type" value="Genomic_DNA"/>
</dbReference>
<dbReference type="SMART" id="SM00245">
    <property type="entry name" value="TSPc"/>
    <property type="match status" value="1"/>
</dbReference>
<comment type="caution">
    <text evidence="6">The sequence shown here is derived from an EMBL/GenBank/DDBJ whole genome shotgun (WGS) entry which is preliminary data.</text>
</comment>
<evidence type="ECO:0000256" key="1">
    <source>
        <dbReference type="ARBA" id="ARBA00022670"/>
    </source>
</evidence>
<dbReference type="Gene3D" id="2.30.42.10">
    <property type="match status" value="1"/>
</dbReference>
<dbReference type="PANTHER" id="PTHR32060">
    <property type="entry name" value="TAIL-SPECIFIC PROTEASE"/>
    <property type="match status" value="1"/>
</dbReference>
<dbReference type="AlphaFoldDB" id="A0A1T0A8S2"/>
<feature type="region of interest" description="Disordered" evidence="4">
    <location>
        <begin position="113"/>
        <end position="141"/>
    </location>
</feature>
<reference evidence="6 7" key="1">
    <citation type="submission" date="2017-02" db="EMBL/GenBank/DDBJ databases">
        <title>Draft genome sequence of Moraxella caviae CCUG 355 type strain.</title>
        <authorList>
            <person name="Engstrom-Jakobsson H."/>
            <person name="Salva-Serra F."/>
            <person name="Thorell K."/>
            <person name="Gonzales-Siles L."/>
            <person name="Karlsson R."/>
            <person name="Boulund F."/>
            <person name="Engstrand L."/>
            <person name="Moore E."/>
        </authorList>
    </citation>
    <scope>NUCLEOTIDE SEQUENCE [LARGE SCALE GENOMIC DNA]</scope>
    <source>
        <strain evidence="6 7">CCUG 355</strain>
    </source>
</reference>
<sequence length="539" mass="56825">MAALLMAALQLKSMAKILRVAQLDKAMNKAASETMNKMTDFSAIKMTALSQSMAKPTTKPAQPITKSALMAAVMAGVLGANLLIHQPAAAKTPAQTVRFAQVSVPDLADGDMASKGANANSDTASGTANDANTADGAEGDTSGVSLEALESEPNVLHGIDGLHQGRVPLNAISPNTLRTFVAAVDLVRREYPDEISDDKLFYHAINGMLQKVDRHAEFLDAKAFENLQSFTSGHVAGVGLTATWSAADNHWVISDVVADSSAAKAGVTMGDYLHQIGDITLDGAQTSNDVVQLLNGIVGTTVDITFSKAGRSKRSATLDRTEEEQSNIEILTHGGIVIVKLPVFQNTTRDQILQGLAQLNAVQGIVIDVRNNPGGVLESAVDVASLFMRNQIVTQVAGRGKEAQILRTNRSPLLDEIPVIVLQNRYSASASEVLASSLQTAKRALVVGETSYGKGSVQSIIPIGDEQAIKLTTAHYLTPDGKQIDGVGVMPDVEFSALSNDSVGAPFASNIDSWLSQAINIMEQGKLDEGIEFAPVGGF</sequence>
<dbReference type="GO" id="GO:0007165">
    <property type="term" value="P:signal transduction"/>
    <property type="evidence" value="ECO:0007669"/>
    <property type="project" value="TreeGrafter"/>
</dbReference>
<dbReference type="SUPFAM" id="SSF52096">
    <property type="entry name" value="ClpP/crotonase"/>
    <property type="match status" value="1"/>
</dbReference>
<dbReference type="Gene3D" id="3.90.226.10">
    <property type="entry name" value="2-enoyl-CoA Hydratase, Chain A, domain 1"/>
    <property type="match status" value="1"/>
</dbReference>
<dbReference type="CDD" id="cd07560">
    <property type="entry name" value="Peptidase_S41_CPP"/>
    <property type="match status" value="1"/>
</dbReference>
<protein>
    <recommendedName>
        <fullName evidence="5">Tail specific protease domain-containing protein</fullName>
    </recommendedName>
</protein>
<dbReference type="NCBIfam" id="TIGR00225">
    <property type="entry name" value="prc"/>
    <property type="match status" value="1"/>
</dbReference>
<dbReference type="PANTHER" id="PTHR32060:SF30">
    <property type="entry name" value="CARBOXY-TERMINAL PROCESSING PROTEASE CTPA"/>
    <property type="match status" value="1"/>
</dbReference>
<evidence type="ECO:0000313" key="7">
    <source>
        <dbReference type="Proteomes" id="UP000190435"/>
    </source>
</evidence>
<evidence type="ECO:0000256" key="4">
    <source>
        <dbReference type="SAM" id="MobiDB-lite"/>
    </source>
</evidence>
<dbReference type="InterPro" id="IPR036034">
    <property type="entry name" value="PDZ_sf"/>
</dbReference>
<evidence type="ECO:0000256" key="2">
    <source>
        <dbReference type="ARBA" id="ARBA00022801"/>
    </source>
</evidence>
<organism evidence="6 7">
    <name type="scientific">Moraxella caviae</name>
    <dbReference type="NCBI Taxonomy" id="34060"/>
    <lineage>
        <taxon>Bacteria</taxon>
        <taxon>Pseudomonadati</taxon>
        <taxon>Pseudomonadota</taxon>
        <taxon>Gammaproteobacteria</taxon>
        <taxon>Moraxellales</taxon>
        <taxon>Moraxellaceae</taxon>
        <taxon>Moraxella</taxon>
    </lineage>
</organism>
<dbReference type="InterPro" id="IPR005151">
    <property type="entry name" value="Tail-specific_protease"/>
</dbReference>
<feature type="domain" description="Tail specific protease" evidence="5">
    <location>
        <begin position="311"/>
        <end position="496"/>
    </location>
</feature>
<gene>
    <name evidence="6" type="ORF">B0181_02180</name>
</gene>
<dbReference type="GO" id="GO:0006508">
    <property type="term" value="P:proteolysis"/>
    <property type="evidence" value="ECO:0007669"/>
    <property type="project" value="UniProtKB-KW"/>
</dbReference>
<evidence type="ECO:0000256" key="3">
    <source>
        <dbReference type="ARBA" id="ARBA00022825"/>
    </source>
</evidence>
<dbReference type="STRING" id="34060.B0181_02180"/>
<feature type="compositionally biased region" description="Polar residues" evidence="4">
    <location>
        <begin position="117"/>
        <end position="132"/>
    </location>
</feature>
<dbReference type="GO" id="GO:0030288">
    <property type="term" value="C:outer membrane-bounded periplasmic space"/>
    <property type="evidence" value="ECO:0007669"/>
    <property type="project" value="TreeGrafter"/>
</dbReference>
<name>A0A1T0A8S2_9GAMM</name>
<dbReference type="GO" id="GO:0008236">
    <property type="term" value="F:serine-type peptidase activity"/>
    <property type="evidence" value="ECO:0007669"/>
    <property type="project" value="UniProtKB-KW"/>
</dbReference>
<dbReference type="Proteomes" id="UP000190435">
    <property type="component" value="Unassembled WGS sequence"/>
</dbReference>
<accession>A0A1T0A8S2</accession>